<keyword evidence="2" id="KW-1185">Reference proteome</keyword>
<dbReference type="AlphaFoldDB" id="A0A1C1CW25"/>
<evidence type="ECO:0000313" key="2">
    <source>
        <dbReference type="Proteomes" id="UP000094526"/>
    </source>
</evidence>
<gene>
    <name evidence="1" type="ORF">CLCR_10057</name>
</gene>
<name>A0A1C1CW25_9EURO</name>
<dbReference type="Proteomes" id="UP000094526">
    <property type="component" value="Unassembled WGS sequence"/>
</dbReference>
<organism evidence="1 2">
    <name type="scientific">Cladophialophora carrionii</name>
    <dbReference type="NCBI Taxonomy" id="86049"/>
    <lineage>
        <taxon>Eukaryota</taxon>
        <taxon>Fungi</taxon>
        <taxon>Dikarya</taxon>
        <taxon>Ascomycota</taxon>
        <taxon>Pezizomycotina</taxon>
        <taxon>Eurotiomycetes</taxon>
        <taxon>Chaetothyriomycetidae</taxon>
        <taxon>Chaetothyriales</taxon>
        <taxon>Herpotrichiellaceae</taxon>
        <taxon>Cladophialophora</taxon>
    </lineage>
</organism>
<reference evidence="2" key="1">
    <citation type="submission" date="2015-07" db="EMBL/GenBank/DDBJ databases">
        <authorList>
            <person name="Teixeira M.M."/>
            <person name="Souza R.C."/>
            <person name="Almeida L.G."/>
            <person name="Vicente V.A."/>
            <person name="de Hoog S."/>
            <person name="Bocca A.L."/>
            <person name="de Almeida S.R."/>
            <person name="Vasconcelos A.T."/>
            <person name="Felipe M.S."/>
        </authorList>
    </citation>
    <scope>NUCLEOTIDE SEQUENCE [LARGE SCALE GENOMIC DNA]</scope>
    <source>
        <strain evidence="2">KSF</strain>
    </source>
</reference>
<sequence length="494" mass="55625">MPLHRSHIVIIHRTSVLCSHTTTTCQPPGYDPSHSGFSSLIAVVSRMLRLLSNKLNRVVIEHELKRGHVRTSINGLLPALMAIGAIWSDVQADGRYSTQPIRSHQAGDEIAVLDITDSATTGVFIGIFDTITTLQPASVPEENKSLLINWEPLSVQLPARFLLESTDASITSGLGKEETITEDAQKRTMMLLAKSQTPANDVIKTLRAQGEGHEIFDMRIFCHYHIDDVLKIMSRLPMIKAIVLSRHKGIEHHMYEICRRKNLQTLLIPNPKISKGSYVDLESIWPFHHIDIYHPALWDRFSNQSILKTTDHVGQVIFIGDENSSRETILTSISGTDLTVQTLEKRIVTAAHTISEVYDPKVIARDLALVISVDPNFTVRTMVEELFNFRRDWGQPCTEDLTMYWSLVIDYSGEVKPRLAIAKVESDGDRYTLASNKRKLGSDSTVRIREVKDHQRYISVPTDTLEKVFDKAVEGSRKSRKVPLDCGDTDTDEI</sequence>
<dbReference type="EMBL" id="LGRB01000008">
    <property type="protein sequence ID" value="OCT52732.1"/>
    <property type="molecule type" value="Genomic_DNA"/>
</dbReference>
<proteinExistence type="predicted"/>
<comment type="caution">
    <text evidence="1">The sequence shown here is derived from an EMBL/GenBank/DDBJ whole genome shotgun (WGS) entry which is preliminary data.</text>
</comment>
<protein>
    <submittedName>
        <fullName evidence="1">Uncharacterized protein</fullName>
    </submittedName>
</protein>
<evidence type="ECO:0000313" key="1">
    <source>
        <dbReference type="EMBL" id="OCT52732.1"/>
    </source>
</evidence>
<dbReference type="VEuPathDB" id="FungiDB:CLCR_10057"/>
<accession>A0A1C1CW25</accession>